<keyword evidence="3" id="KW-1185">Reference proteome</keyword>
<feature type="compositionally biased region" description="Gly residues" evidence="1">
    <location>
        <begin position="505"/>
        <end position="521"/>
    </location>
</feature>
<feature type="compositionally biased region" description="Low complexity" evidence="1">
    <location>
        <begin position="442"/>
        <end position="457"/>
    </location>
</feature>
<name>A0ABW7QJE0_9ACTN</name>
<evidence type="ECO:0000313" key="2">
    <source>
        <dbReference type="EMBL" id="MFH8543496.1"/>
    </source>
</evidence>
<dbReference type="RefSeq" id="WP_397706762.1">
    <property type="nucleotide sequence ID" value="NZ_JBIRGN010000001.1"/>
</dbReference>
<feature type="region of interest" description="Disordered" evidence="1">
    <location>
        <begin position="417"/>
        <end position="524"/>
    </location>
</feature>
<dbReference type="EMBL" id="JBIRGQ010000001">
    <property type="protein sequence ID" value="MFH8543496.1"/>
    <property type="molecule type" value="Genomic_DNA"/>
</dbReference>
<dbReference type="InterPro" id="IPR049762">
    <property type="entry name" value="PoNe_dom"/>
</dbReference>
<protein>
    <submittedName>
        <fullName evidence="2">Uncharacterized protein</fullName>
    </submittedName>
</protein>
<evidence type="ECO:0000256" key="1">
    <source>
        <dbReference type="SAM" id="MobiDB-lite"/>
    </source>
</evidence>
<evidence type="ECO:0000313" key="3">
    <source>
        <dbReference type="Proteomes" id="UP001610818"/>
    </source>
</evidence>
<proteinExistence type="predicted"/>
<dbReference type="CDD" id="cd20739">
    <property type="entry name" value="PoNe_DUF637"/>
    <property type="match status" value="1"/>
</dbReference>
<gene>
    <name evidence="2" type="ORF">ACH4F9_00625</name>
</gene>
<dbReference type="Proteomes" id="UP001610818">
    <property type="component" value="Unassembled WGS sequence"/>
</dbReference>
<reference evidence="2 3" key="1">
    <citation type="submission" date="2024-10" db="EMBL/GenBank/DDBJ databases">
        <title>The Natural Products Discovery Center: Release of the First 8490 Sequenced Strains for Exploring Actinobacteria Biosynthetic Diversity.</title>
        <authorList>
            <person name="Kalkreuter E."/>
            <person name="Kautsar S.A."/>
            <person name="Yang D."/>
            <person name="Bader C.D."/>
            <person name="Teijaro C.N."/>
            <person name="Fluegel L."/>
            <person name="Davis C.M."/>
            <person name="Simpson J.R."/>
            <person name="Lauterbach L."/>
            <person name="Steele A.D."/>
            <person name="Gui C."/>
            <person name="Meng S."/>
            <person name="Li G."/>
            <person name="Viehrig K."/>
            <person name="Ye F."/>
            <person name="Su P."/>
            <person name="Kiefer A.F."/>
            <person name="Nichols A."/>
            <person name="Cepeda A.J."/>
            <person name="Yan W."/>
            <person name="Fan B."/>
            <person name="Jiang Y."/>
            <person name="Adhikari A."/>
            <person name="Zheng C.-J."/>
            <person name="Schuster L."/>
            <person name="Cowan T.M."/>
            <person name="Smanski M.J."/>
            <person name="Chevrette M.G."/>
            <person name="De Carvalho L.P.S."/>
            <person name="Shen B."/>
        </authorList>
    </citation>
    <scope>NUCLEOTIDE SEQUENCE [LARGE SCALE GENOMIC DNA]</scope>
    <source>
        <strain evidence="2 3">NPDC017990</strain>
    </source>
</reference>
<accession>A0ABW7QJE0</accession>
<comment type="caution">
    <text evidence="2">The sequence shown here is derived from an EMBL/GenBank/DDBJ whole genome shotgun (WGS) entry which is preliminary data.</text>
</comment>
<organism evidence="2 3">
    <name type="scientific">Streptomyces longisporoflavus</name>
    <dbReference type="NCBI Taxonomy" id="28044"/>
    <lineage>
        <taxon>Bacteria</taxon>
        <taxon>Bacillati</taxon>
        <taxon>Actinomycetota</taxon>
        <taxon>Actinomycetes</taxon>
        <taxon>Kitasatosporales</taxon>
        <taxon>Streptomycetaceae</taxon>
        <taxon>Streptomyces</taxon>
    </lineage>
</organism>
<sequence>MKMIEPGGIPKFIGDFDQLDKDVSALRSDAIGIRNGGADVHSRFQMLGAYYTAPEADDLFASTQPVMDRADAFATDLETVADALDTFSIEARPLAERLETLEADARKFVASVEGDDDWHYDDEKTDRNNELMDDVAVTKTAFEAAERRAATKISALVGGPKFIEDDGSHKATKKTVMYGYDVDVLKQAKETPWGSHVSESIHAWEIHRHIKHYVWDGFIVGGGGAALEGLGHLVGIGGSAKEAWSGLADVFGGIGQYTMTPYDWVMDHTIGPDEESADEKRQKTAAREFAKSMVAWDQWEEHPVQAAGTTTFNILTIGVGPLSAIAKGGKAGAASKAAGVAAKIGTYADPLSAGLTVGGKAFGKLPSVADLTARVRTGTDATPELRRVHTDLEFDGSMVRVEDGKFIRVDAEGKPIKDTAPIERSANQKTAPAGTSPRREPAMAAAGARGPEAHAGGNLPPQAGRSSPTGGSSADAPSGTGGGVDRAADTGAVGSGTPPAPHGAAGNGHGGAGSGGHGGSAGEPRKLTAEELKGIRDEHVRLANENPEWRDRYYRQNDYQRRNAYAKYKGHYLTELKMDANGNFIAKHDMPRADPEIRFNPTPYAPDSAPRAVRNHLDEVSAVRRQGMELSTAEKAYKKDASPENLESVKKARAALGDHVNNSKLGERLGEDAARYHVVPKHFAGAKWIEIPKTPNGADAFDQLWDIKDGELVIVEAKGPKADLDWRQEQIIRDGVKIPTGKMVKQGTREYIQTICAEMLDRAIRSPKDGILARRILDALEDKKLHYVIIKANENTGTYAGSVLAHLKIY</sequence>